<keyword evidence="2" id="KW-1133">Transmembrane helix</keyword>
<evidence type="ECO:0000256" key="1">
    <source>
        <dbReference type="SAM" id="MobiDB-lite"/>
    </source>
</evidence>
<feature type="region of interest" description="Disordered" evidence="1">
    <location>
        <begin position="151"/>
        <end position="185"/>
    </location>
</feature>
<feature type="region of interest" description="Disordered" evidence="1">
    <location>
        <begin position="622"/>
        <end position="646"/>
    </location>
</feature>
<feature type="compositionally biased region" description="Basic and acidic residues" evidence="1">
    <location>
        <begin position="156"/>
        <end position="170"/>
    </location>
</feature>
<dbReference type="EMBL" id="CAKXYY010000038">
    <property type="protein sequence ID" value="CAH2355921.1"/>
    <property type="molecule type" value="Genomic_DNA"/>
</dbReference>
<protein>
    <submittedName>
        <fullName evidence="3">Uncharacterized protein</fullName>
    </submittedName>
</protein>
<reference evidence="3" key="1">
    <citation type="submission" date="2022-03" db="EMBL/GenBank/DDBJ databases">
        <authorList>
            <person name="Legras J.-L."/>
            <person name="Devillers H."/>
            <person name="Grondin C."/>
        </authorList>
    </citation>
    <scope>NUCLEOTIDE SEQUENCE</scope>
    <source>
        <strain evidence="3">CLIB 1423</strain>
    </source>
</reference>
<keyword evidence="2" id="KW-0812">Transmembrane</keyword>
<gene>
    <name evidence="3" type="ORF">CLIB1423_38S00562</name>
</gene>
<dbReference type="Proteomes" id="UP000837801">
    <property type="component" value="Unassembled WGS sequence"/>
</dbReference>
<sequence>MNNITIGWLIVAMASVISTLSLVLSVLGLLHVETDDGALISLIVSGFTMVLGLVISAVVLLTTNFTVAIVCAPLILYLFELVSGIVWVIGIVHRAPAARSGEHTSAMIGIFIINEVAASMCLPIALHYFSSTHGESSPADEEHTIGQAASTLNDSTSERKNSPVDDHVESTSEGNTIKSNHSVPVSKKVSERTLVDQAPLVLLHNQIQLHQHNNSQDSKYTDTLKFKHISEESNQLSVYSDFINESINKKPGEYAHFTSDNWMDSGTKLYSLAFPAEIQSQIVSKKPSMQRKTSFGKFMLTSQSVSSLRRGSYTLTNSKSVPTFFKQNRKLESAIPDNSNPKSTKFVEIESSFRAPPSSSTVLAQEADAGNHLGVEGEVLQENNRPISLIKSTSENSIADIINGRTTLAQERQRSQQEQAIIQDDPVKTELDKSVKRSKSASYVGGHRNKMRRREERWKSINDEKIFLSQVNESLLPSVLKTGESHIMELKRQQEHNSLTNSIPSPSKRSVSEAFVDFPPSELCNDFGEIDDNNVSIYDDEDEENLPNISEFGERQQDADDLSDFKGFTQDTLVLSPEDLDYEDEDVDDLQIPKSATYQTPVWKGAEVEKKQKKSYISLQNWNSNSNSWNEERQRNGSSSNNGVIITVSDGEDNVIEGKTGAGVATRRPPFNMSNRSFSAPSLHTFRDFSSNSNSTTSNADKDQQIATASTDMTSHTFVNKNNNLYLDCKTPPVKTENSSSSSPIKKFFQESPRRFSTVFKRQSRQSLEIDPRVFGHQHNGSVASNAFSLGSTKSNSPKKSLKSLLTKKNVINTHRKNASVPSMSFPLKDKKLDIQSSSWYTTANNYSYEYKMRDPREVADALDRWEMDIHPTPTSGQSRVSSVPSAVIGEYDREKWRTLKALENQESIMLNLNEF</sequence>
<organism evidence="3 4">
    <name type="scientific">[Candida] railenensis</name>
    <dbReference type="NCBI Taxonomy" id="45579"/>
    <lineage>
        <taxon>Eukaryota</taxon>
        <taxon>Fungi</taxon>
        <taxon>Dikarya</taxon>
        <taxon>Ascomycota</taxon>
        <taxon>Saccharomycotina</taxon>
        <taxon>Pichiomycetes</taxon>
        <taxon>Debaryomycetaceae</taxon>
        <taxon>Kurtzmaniella</taxon>
    </lineage>
</organism>
<keyword evidence="4" id="KW-1185">Reference proteome</keyword>
<feature type="transmembrane region" description="Helical" evidence="2">
    <location>
        <begin position="37"/>
        <end position="61"/>
    </location>
</feature>
<accession>A0A9P0W092</accession>
<dbReference type="OrthoDB" id="4085918at2759"/>
<evidence type="ECO:0000256" key="2">
    <source>
        <dbReference type="SAM" id="Phobius"/>
    </source>
</evidence>
<evidence type="ECO:0000313" key="3">
    <source>
        <dbReference type="EMBL" id="CAH2355921.1"/>
    </source>
</evidence>
<evidence type="ECO:0000313" key="4">
    <source>
        <dbReference type="Proteomes" id="UP000837801"/>
    </source>
</evidence>
<dbReference type="AlphaFoldDB" id="A0A9P0W092"/>
<keyword evidence="2" id="KW-0472">Membrane</keyword>
<proteinExistence type="predicted"/>
<feature type="transmembrane region" description="Helical" evidence="2">
    <location>
        <begin position="6"/>
        <end position="30"/>
    </location>
</feature>
<comment type="caution">
    <text evidence="3">The sequence shown here is derived from an EMBL/GenBank/DDBJ whole genome shotgun (WGS) entry which is preliminary data.</text>
</comment>
<feature type="transmembrane region" description="Helical" evidence="2">
    <location>
        <begin position="67"/>
        <end position="92"/>
    </location>
</feature>
<name>A0A9P0W092_9ASCO</name>
<feature type="compositionally biased region" description="Polar residues" evidence="1">
    <location>
        <begin position="171"/>
        <end position="183"/>
    </location>
</feature>